<feature type="transmembrane region" description="Helical" evidence="5">
    <location>
        <begin position="267"/>
        <end position="290"/>
    </location>
</feature>
<dbReference type="InterPro" id="IPR036259">
    <property type="entry name" value="MFS_trans_sf"/>
</dbReference>
<feature type="transmembrane region" description="Helical" evidence="5">
    <location>
        <begin position="77"/>
        <end position="96"/>
    </location>
</feature>
<feature type="transmembrane region" description="Helical" evidence="5">
    <location>
        <begin position="102"/>
        <end position="124"/>
    </location>
</feature>
<feature type="transmembrane region" description="Helical" evidence="5">
    <location>
        <begin position="229"/>
        <end position="246"/>
    </location>
</feature>
<dbReference type="Pfam" id="PF07690">
    <property type="entry name" value="MFS_1"/>
    <property type="match status" value="1"/>
</dbReference>
<dbReference type="SUPFAM" id="SSF103473">
    <property type="entry name" value="MFS general substrate transporter"/>
    <property type="match status" value="1"/>
</dbReference>
<evidence type="ECO:0000256" key="5">
    <source>
        <dbReference type="SAM" id="Phobius"/>
    </source>
</evidence>
<dbReference type="Proteomes" id="UP000604737">
    <property type="component" value="Unassembled WGS sequence"/>
</dbReference>
<dbReference type="RefSeq" id="WP_229797416.1">
    <property type="nucleotide sequence ID" value="NZ_BMYO01000002.1"/>
</dbReference>
<keyword evidence="8" id="KW-1185">Reference proteome</keyword>
<dbReference type="PANTHER" id="PTHR23501:SF197">
    <property type="entry name" value="COMD"/>
    <property type="match status" value="1"/>
</dbReference>
<dbReference type="Gene3D" id="1.20.1250.20">
    <property type="entry name" value="MFS general substrate transporter like domains"/>
    <property type="match status" value="1"/>
</dbReference>
<gene>
    <name evidence="7" type="ORF">GCM10007350_07630</name>
</gene>
<protein>
    <submittedName>
        <fullName evidence="7">MFS transporter</fullName>
    </submittedName>
</protein>
<sequence>METRSRWVSVAAMSGICLVMMLIALDQTVVGTALPRVVAELQGYALYPWVASAYLMTNAVMIAITGRLGDLYGRKPFVLTAIVLFTLASMLCGMAQSMLQLVLARALQGIGGGMLAGAAFASVSDLFPDPMQRVRWQAMLSATFGIATAMGPALGGWLTEHLGWRSVFYVNLPIGVLALPVVWRYLPHVVNHDGGERSIDWLGAGLLAIGFCAILFTTERFGTMRMGNPWIWAMVAGTVLVCWLFVRHQRHSRAPVIPPRLFAEKAVRQLCALGFLTGLVMFVLIFYAPLLLQGGFGLSPKTAGVLVTPLLVSITIGSIINGRLVPRLPQPEKLISWGLLVLMFGTALLATLNDATPHWLMALGFAVCGLSLGFQLPNLTLQVQSAVDRADVGVASALIQMTRMLGSMIGASAAGLAVDLRYRQQVSEVVAGVGSPDITRLFDSPQLLLRVQDQTRLVQLAGADAASLLDGARHALVSGIHMAFFACLAILVLSYLIARRLPPFVAKLATKPVAVH</sequence>
<evidence type="ECO:0000259" key="6">
    <source>
        <dbReference type="PROSITE" id="PS50850"/>
    </source>
</evidence>
<feature type="transmembrane region" description="Helical" evidence="5">
    <location>
        <begin position="167"/>
        <end position="186"/>
    </location>
</feature>
<accession>A0ABQ3GW84</accession>
<keyword evidence="4 5" id="KW-0472">Membrane</keyword>
<feature type="transmembrane region" description="Helical" evidence="5">
    <location>
        <begin position="198"/>
        <end position="217"/>
    </location>
</feature>
<dbReference type="PROSITE" id="PS50850">
    <property type="entry name" value="MFS"/>
    <property type="match status" value="1"/>
</dbReference>
<feature type="transmembrane region" description="Helical" evidence="5">
    <location>
        <begin position="334"/>
        <end position="352"/>
    </location>
</feature>
<evidence type="ECO:0000256" key="4">
    <source>
        <dbReference type="ARBA" id="ARBA00023136"/>
    </source>
</evidence>
<dbReference type="Gene3D" id="1.20.1720.10">
    <property type="entry name" value="Multidrug resistance protein D"/>
    <property type="match status" value="1"/>
</dbReference>
<name>A0ABQ3GW84_9NEIS</name>
<dbReference type="CDD" id="cd17502">
    <property type="entry name" value="MFS_Azr1_MDR_like"/>
    <property type="match status" value="1"/>
</dbReference>
<feature type="transmembrane region" description="Helical" evidence="5">
    <location>
        <begin position="302"/>
        <end position="322"/>
    </location>
</feature>
<dbReference type="PANTHER" id="PTHR23501">
    <property type="entry name" value="MAJOR FACILITATOR SUPERFAMILY"/>
    <property type="match status" value="1"/>
</dbReference>
<feature type="transmembrane region" description="Helical" evidence="5">
    <location>
        <begin position="397"/>
        <end position="418"/>
    </location>
</feature>
<comment type="caution">
    <text evidence="7">The sequence shown here is derived from an EMBL/GenBank/DDBJ whole genome shotgun (WGS) entry which is preliminary data.</text>
</comment>
<feature type="transmembrane region" description="Helical" evidence="5">
    <location>
        <begin position="358"/>
        <end position="376"/>
    </location>
</feature>
<comment type="subcellular location">
    <subcellularLocation>
        <location evidence="1">Membrane</location>
        <topology evidence="1">Multi-pass membrane protein</topology>
    </subcellularLocation>
</comment>
<dbReference type="InterPro" id="IPR020846">
    <property type="entry name" value="MFS_dom"/>
</dbReference>
<evidence type="ECO:0000256" key="1">
    <source>
        <dbReference type="ARBA" id="ARBA00004141"/>
    </source>
</evidence>
<organism evidence="7 8">
    <name type="scientific">Jeongeupia chitinilytica</name>
    <dbReference type="NCBI Taxonomy" id="1041641"/>
    <lineage>
        <taxon>Bacteria</taxon>
        <taxon>Pseudomonadati</taxon>
        <taxon>Pseudomonadota</taxon>
        <taxon>Betaproteobacteria</taxon>
        <taxon>Neisseriales</taxon>
        <taxon>Chitinibacteraceae</taxon>
        <taxon>Jeongeupia</taxon>
    </lineage>
</organism>
<evidence type="ECO:0000313" key="8">
    <source>
        <dbReference type="Proteomes" id="UP000604737"/>
    </source>
</evidence>
<dbReference type="EMBL" id="BMYO01000002">
    <property type="protein sequence ID" value="GHD58160.1"/>
    <property type="molecule type" value="Genomic_DNA"/>
</dbReference>
<feature type="transmembrane region" description="Helical" evidence="5">
    <location>
        <begin position="475"/>
        <end position="498"/>
    </location>
</feature>
<feature type="transmembrane region" description="Helical" evidence="5">
    <location>
        <begin position="7"/>
        <end position="25"/>
    </location>
</feature>
<keyword evidence="2 5" id="KW-0812">Transmembrane</keyword>
<keyword evidence="3 5" id="KW-1133">Transmembrane helix</keyword>
<evidence type="ECO:0000313" key="7">
    <source>
        <dbReference type="EMBL" id="GHD58160.1"/>
    </source>
</evidence>
<evidence type="ECO:0000256" key="2">
    <source>
        <dbReference type="ARBA" id="ARBA00022692"/>
    </source>
</evidence>
<evidence type="ECO:0000256" key="3">
    <source>
        <dbReference type="ARBA" id="ARBA00022989"/>
    </source>
</evidence>
<proteinExistence type="predicted"/>
<feature type="transmembrane region" description="Helical" evidence="5">
    <location>
        <begin position="45"/>
        <end position="65"/>
    </location>
</feature>
<dbReference type="InterPro" id="IPR011701">
    <property type="entry name" value="MFS"/>
</dbReference>
<feature type="transmembrane region" description="Helical" evidence="5">
    <location>
        <begin position="136"/>
        <end position="155"/>
    </location>
</feature>
<feature type="domain" description="Major facilitator superfamily (MFS) profile" evidence="6">
    <location>
        <begin position="12"/>
        <end position="506"/>
    </location>
</feature>
<reference evidence="8" key="1">
    <citation type="journal article" date="2019" name="Int. J. Syst. Evol. Microbiol.">
        <title>The Global Catalogue of Microorganisms (GCM) 10K type strain sequencing project: providing services to taxonomists for standard genome sequencing and annotation.</title>
        <authorList>
            <consortium name="The Broad Institute Genomics Platform"/>
            <consortium name="The Broad Institute Genome Sequencing Center for Infectious Disease"/>
            <person name="Wu L."/>
            <person name="Ma J."/>
        </authorList>
    </citation>
    <scope>NUCLEOTIDE SEQUENCE [LARGE SCALE GENOMIC DNA]</scope>
    <source>
        <strain evidence="8">KCTC 23701</strain>
    </source>
</reference>